<evidence type="ECO:0000256" key="1">
    <source>
        <dbReference type="SAM" id="Coils"/>
    </source>
</evidence>
<evidence type="ECO:0000256" key="2">
    <source>
        <dbReference type="SAM" id="MobiDB-lite"/>
    </source>
</evidence>
<organism evidence="3 4">
    <name type="scientific">Ceutorhynchus assimilis</name>
    <name type="common">cabbage seed weevil</name>
    <dbReference type="NCBI Taxonomy" id="467358"/>
    <lineage>
        <taxon>Eukaryota</taxon>
        <taxon>Metazoa</taxon>
        <taxon>Ecdysozoa</taxon>
        <taxon>Arthropoda</taxon>
        <taxon>Hexapoda</taxon>
        <taxon>Insecta</taxon>
        <taxon>Pterygota</taxon>
        <taxon>Neoptera</taxon>
        <taxon>Endopterygota</taxon>
        <taxon>Coleoptera</taxon>
        <taxon>Polyphaga</taxon>
        <taxon>Cucujiformia</taxon>
        <taxon>Curculionidae</taxon>
        <taxon>Ceutorhynchinae</taxon>
        <taxon>Ceutorhynchus</taxon>
    </lineage>
</organism>
<gene>
    <name evidence="3" type="ORF">CEUTPL_LOCUS1020</name>
</gene>
<name>A0A9N9QIR4_9CUCU</name>
<protein>
    <submittedName>
        <fullName evidence="3">Uncharacterized protein</fullName>
    </submittedName>
</protein>
<dbReference type="EMBL" id="OU892277">
    <property type="protein sequence ID" value="CAG9760284.1"/>
    <property type="molecule type" value="Genomic_DNA"/>
</dbReference>
<dbReference type="OrthoDB" id="6774275at2759"/>
<keyword evidence="1" id="KW-0175">Coiled coil</keyword>
<evidence type="ECO:0000313" key="3">
    <source>
        <dbReference type="EMBL" id="CAG9760284.1"/>
    </source>
</evidence>
<dbReference type="Proteomes" id="UP001152799">
    <property type="component" value="Chromosome 1"/>
</dbReference>
<feature type="region of interest" description="Disordered" evidence="2">
    <location>
        <begin position="127"/>
        <end position="157"/>
    </location>
</feature>
<accession>A0A9N9QIR4</accession>
<reference evidence="3" key="1">
    <citation type="submission" date="2022-01" db="EMBL/GenBank/DDBJ databases">
        <authorList>
            <person name="King R."/>
        </authorList>
    </citation>
    <scope>NUCLEOTIDE SEQUENCE</scope>
</reference>
<feature type="coiled-coil region" evidence="1">
    <location>
        <begin position="81"/>
        <end position="115"/>
    </location>
</feature>
<evidence type="ECO:0000313" key="4">
    <source>
        <dbReference type="Proteomes" id="UP001152799"/>
    </source>
</evidence>
<proteinExistence type="predicted"/>
<sequence>MADLVTEENLAPKKIEKKVVIKCHHCKKSVVDVVKCKKCINCFHPACLLQASKQKNAECIHESDKVRKQSTIVNSDENAEVDLLRVLVKELQSKNQILQENTQLLREKIVFLEQKIENSIIKEDQNIHPAPSSNASIHNSKKIKNTKTAPSSAVEGKVESTAQDVNIPKNPIEVAVIDNTDLLIQQNEKQSMTAEGLRNSNVDENQDDWVEVRSKNKNKNKKSIFQTNRPEPLKGQNENATNLKTATRVTFLFLSGTAPEVTCEDVMNFLKENNLLVAGCRCEKMKTKKQKYCSSFRLAVPQTDVIKYLTPSLWPTGSVINHFRNIQSQNQVTAVHPSGR</sequence>
<dbReference type="AlphaFoldDB" id="A0A9N9QIR4"/>
<feature type="region of interest" description="Disordered" evidence="2">
    <location>
        <begin position="217"/>
        <end position="237"/>
    </location>
</feature>
<keyword evidence="4" id="KW-1185">Reference proteome</keyword>